<gene>
    <name evidence="3" type="ORF">IAB26_08785</name>
</gene>
<dbReference type="Pfam" id="PF01841">
    <property type="entry name" value="Transglut_core"/>
    <property type="match status" value="1"/>
</dbReference>
<dbReference type="PANTHER" id="PTHR33490:SF3">
    <property type="entry name" value="CONSERVED INTEGRAL MEMBRANE PROTEIN"/>
    <property type="match status" value="1"/>
</dbReference>
<reference evidence="3" key="2">
    <citation type="journal article" date="2021" name="PeerJ">
        <title>Extensive microbial diversity within the chicken gut microbiome revealed by metagenomics and culture.</title>
        <authorList>
            <person name="Gilroy R."/>
            <person name="Ravi A."/>
            <person name="Getino M."/>
            <person name="Pursley I."/>
            <person name="Horton D.L."/>
            <person name="Alikhan N.F."/>
            <person name="Baker D."/>
            <person name="Gharbi K."/>
            <person name="Hall N."/>
            <person name="Watson M."/>
            <person name="Adriaenssens E.M."/>
            <person name="Foster-Nyarko E."/>
            <person name="Jarju S."/>
            <person name="Secka A."/>
            <person name="Antonio M."/>
            <person name="Oren A."/>
            <person name="Chaudhuri R.R."/>
            <person name="La Ragione R."/>
            <person name="Hildebrand F."/>
            <person name="Pallen M.J."/>
        </authorList>
    </citation>
    <scope>NUCLEOTIDE SEQUENCE</scope>
    <source>
        <strain evidence="3">ChiSjej3B21-11622</strain>
    </source>
</reference>
<protein>
    <submittedName>
        <fullName evidence="3">Transglutaminase domain-containing protein</fullName>
    </submittedName>
</protein>
<keyword evidence="1" id="KW-0732">Signal</keyword>
<dbReference type="InterPro" id="IPR002931">
    <property type="entry name" value="Transglutaminase-like"/>
</dbReference>
<evidence type="ECO:0000313" key="4">
    <source>
        <dbReference type="Proteomes" id="UP000886886"/>
    </source>
</evidence>
<accession>A0A9D0ZXI6</accession>
<evidence type="ECO:0000259" key="2">
    <source>
        <dbReference type="SMART" id="SM00460"/>
    </source>
</evidence>
<dbReference type="PANTHER" id="PTHR33490">
    <property type="entry name" value="BLR5614 PROTEIN-RELATED"/>
    <property type="match status" value="1"/>
</dbReference>
<organism evidence="3 4">
    <name type="scientific">Candidatus Limivivens merdigallinarum</name>
    <dbReference type="NCBI Taxonomy" id="2840859"/>
    <lineage>
        <taxon>Bacteria</taxon>
        <taxon>Bacillati</taxon>
        <taxon>Bacillota</taxon>
        <taxon>Clostridia</taxon>
        <taxon>Lachnospirales</taxon>
        <taxon>Lachnospiraceae</taxon>
        <taxon>Lachnospiraceae incertae sedis</taxon>
        <taxon>Candidatus Limivivens</taxon>
    </lineage>
</organism>
<dbReference type="Gene3D" id="3.10.620.30">
    <property type="match status" value="1"/>
</dbReference>
<dbReference type="Proteomes" id="UP000886886">
    <property type="component" value="Unassembled WGS sequence"/>
</dbReference>
<comment type="caution">
    <text evidence="3">The sequence shown here is derived from an EMBL/GenBank/DDBJ whole genome shotgun (WGS) entry which is preliminary data.</text>
</comment>
<proteinExistence type="predicted"/>
<reference evidence="3" key="1">
    <citation type="submission" date="2020-10" db="EMBL/GenBank/DDBJ databases">
        <authorList>
            <person name="Gilroy R."/>
        </authorList>
    </citation>
    <scope>NUCLEOTIDE SEQUENCE</scope>
    <source>
        <strain evidence="3">ChiSjej3B21-11622</strain>
    </source>
</reference>
<evidence type="ECO:0000313" key="3">
    <source>
        <dbReference type="EMBL" id="HIQ96645.1"/>
    </source>
</evidence>
<feature type="chain" id="PRO_5038570414" evidence="1">
    <location>
        <begin position="31"/>
        <end position="189"/>
    </location>
</feature>
<feature type="signal peptide" evidence="1">
    <location>
        <begin position="1"/>
        <end position="30"/>
    </location>
</feature>
<dbReference type="EMBL" id="DVFT01000133">
    <property type="protein sequence ID" value="HIQ96645.1"/>
    <property type="molecule type" value="Genomic_DNA"/>
</dbReference>
<sequence>MKKRARRLKAIALAAVLCLSIGTTTLSASAAMSTKTFKKKLTTTVTKQTKKAKTKKAKLKALFTYVKKNYDYGRVVGFKATKTWPLKYAKEMLTKKQGSCYHYAALYAYLAKKATGYPTRVCVGTTNGFNKSRWQPHAWCEVKIGKTWYICDPNMDKYAAKSSGKYYLKNRSKLIRKTYKVQKMTTIKL</sequence>
<evidence type="ECO:0000256" key="1">
    <source>
        <dbReference type="SAM" id="SignalP"/>
    </source>
</evidence>
<name>A0A9D0ZXI6_9FIRM</name>
<dbReference type="SMART" id="SM00460">
    <property type="entry name" value="TGc"/>
    <property type="match status" value="1"/>
</dbReference>
<dbReference type="SUPFAM" id="SSF54001">
    <property type="entry name" value="Cysteine proteinases"/>
    <property type="match status" value="1"/>
</dbReference>
<feature type="domain" description="Transglutaminase-like" evidence="2">
    <location>
        <begin position="92"/>
        <end position="155"/>
    </location>
</feature>
<dbReference type="InterPro" id="IPR038765">
    <property type="entry name" value="Papain-like_cys_pep_sf"/>
</dbReference>
<dbReference type="AlphaFoldDB" id="A0A9D0ZXI6"/>